<evidence type="ECO:0000313" key="3">
    <source>
        <dbReference type="Proteomes" id="UP000290092"/>
    </source>
</evidence>
<dbReference type="Proteomes" id="UP000290092">
    <property type="component" value="Unassembled WGS sequence"/>
</dbReference>
<accession>A0AAX2AD61</accession>
<keyword evidence="3" id="KW-1185">Reference proteome</keyword>
<dbReference type="RefSeq" id="WP_114843386.1">
    <property type="nucleotide sequence ID" value="NZ_CP031220.1"/>
</dbReference>
<keyword evidence="1" id="KW-0472">Membrane</keyword>
<evidence type="ECO:0000313" key="2">
    <source>
        <dbReference type="EMBL" id="RXK12881.1"/>
    </source>
</evidence>
<keyword evidence="1" id="KW-1133">Transmembrane helix</keyword>
<feature type="transmembrane region" description="Helical" evidence="1">
    <location>
        <begin position="68"/>
        <end position="90"/>
    </location>
</feature>
<reference evidence="2 3" key="1">
    <citation type="submission" date="2017-09" db="EMBL/GenBank/DDBJ databases">
        <title>Genomics of the genus Arcobacter.</title>
        <authorList>
            <person name="Perez-Cataluna A."/>
            <person name="Figueras M.J."/>
            <person name="Salas-Masso N."/>
        </authorList>
    </citation>
    <scope>NUCLEOTIDE SEQUENCE [LARGE SCALE GENOMIC DNA]</scope>
    <source>
        <strain evidence="2 3">CECT 7386</strain>
    </source>
</reference>
<feature type="transmembrane region" description="Helical" evidence="1">
    <location>
        <begin position="7"/>
        <end position="29"/>
    </location>
</feature>
<name>A0AAX2AD61_9BACT</name>
<keyword evidence="1" id="KW-0812">Transmembrane</keyword>
<dbReference type="KEGG" id="amyt:AMYT_a0183"/>
<sequence>MTEKNIIFIVSGFLSFLIFLQIDNISSFLQAFDFFKEYYYQCNVTNFNNLSVVDTSQNVIFCKNLRTIPIITIFLVVFGVIYIIISKVMSLKWEQLRKER</sequence>
<proteinExistence type="predicted"/>
<dbReference type="EMBL" id="NXID01000074">
    <property type="protein sequence ID" value="RXK12881.1"/>
    <property type="molecule type" value="Genomic_DNA"/>
</dbReference>
<organism evidence="2 3">
    <name type="scientific">Malaciobacter mytili LMG 24559</name>
    <dbReference type="NCBI Taxonomy" id="1032238"/>
    <lineage>
        <taxon>Bacteria</taxon>
        <taxon>Pseudomonadati</taxon>
        <taxon>Campylobacterota</taxon>
        <taxon>Epsilonproteobacteria</taxon>
        <taxon>Campylobacterales</taxon>
        <taxon>Arcobacteraceae</taxon>
        <taxon>Malaciobacter</taxon>
    </lineage>
</organism>
<protein>
    <submittedName>
        <fullName evidence="2">Uncharacterized protein</fullName>
    </submittedName>
</protein>
<evidence type="ECO:0000256" key="1">
    <source>
        <dbReference type="SAM" id="Phobius"/>
    </source>
</evidence>
<comment type="caution">
    <text evidence="2">The sequence shown here is derived from an EMBL/GenBank/DDBJ whole genome shotgun (WGS) entry which is preliminary data.</text>
</comment>
<gene>
    <name evidence="2" type="ORF">CP985_14110</name>
</gene>
<dbReference type="AlphaFoldDB" id="A0AAX2AD61"/>